<evidence type="ECO:0000256" key="2">
    <source>
        <dbReference type="ARBA" id="ARBA00023125"/>
    </source>
</evidence>
<dbReference type="InterPro" id="IPR002818">
    <property type="entry name" value="DJ-1/PfpI"/>
</dbReference>
<dbReference type="Gene3D" id="3.40.50.880">
    <property type="match status" value="1"/>
</dbReference>
<dbReference type="PANTHER" id="PTHR43130:SF3">
    <property type="entry name" value="HTH-TYPE TRANSCRIPTIONAL REGULATOR RV1931C"/>
    <property type="match status" value="1"/>
</dbReference>
<dbReference type="GO" id="GO:0043565">
    <property type="term" value="F:sequence-specific DNA binding"/>
    <property type="evidence" value="ECO:0007669"/>
    <property type="project" value="InterPro"/>
</dbReference>
<dbReference type="SUPFAM" id="SSF52317">
    <property type="entry name" value="Class I glutamine amidotransferase-like"/>
    <property type="match status" value="1"/>
</dbReference>
<keyword evidence="2 5" id="KW-0238">DNA-binding</keyword>
<dbReference type="Pfam" id="PF01965">
    <property type="entry name" value="DJ-1_PfpI"/>
    <property type="match status" value="1"/>
</dbReference>
<dbReference type="InterPro" id="IPR018062">
    <property type="entry name" value="HTH_AraC-typ_CS"/>
</dbReference>
<dbReference type="STRING" id="945543.VIBR0546_16993"/>
<dbReference type="eggNOG" id="COG4977">
    <property type="taxonomic scope" value="Bacteria"/>
</dbReference>
<gene>
    <name evidence="5" type="ORF">VIBR0546_16993</name>
</gene>
<sequence length="320" mass="34967">MQKIAVVAFENISAFHLSVPCMVFQDAFVGSQPKFKLEICSLDRAEITTGSGFDVILAQGLEPLDSADIIVIPSWPDSLPNPPQLLLDKLVAAHQRGTLVVGLCLGAFVVAEAGLLDGKTATTHWAFAEKFAERFPNVEFDSEPLFVDQGSIITSAGIAASIDCCLHIVRRLCGSSTANQLARVMVTAPFRSGGQKQYIPSPVANRPEQVTSLTKVIDQISETINQPHSLDSLAQRCAMSRRTFTRQFKASYGCTFSQWLLTQRLKLSQQLLESTQYPIAQVAELSGFGSESGFRKNFNAAFDISPSQWRAQFQGSSKET</sequence>
<accession>E8LWJ6</accession>
<name>E8LWJ6_9VIBR</name>
<organism evidence="5 6">
    <name type="scientific">Vibrio brasiliensis LMG 20546</name>
    <dbReference type="NCBI Taxonomy" id="945543"/>
    <lineage>
        <taxon>Bacteria</taxon>
        <taxon>Pseudomonadati</taxon>
        <taxon>Pseudomonadota</taxon>
        <taxon>Gammaproteobacteria</taxon>
        <taxon>Vibrionales</taxon>
        <taxon>Vibrionaceae</taxon>
        <taxon>Vibrio</taxon>
        <taxon>Vibrio oreintalis group</taxon>
    </lineage>
</organism>
<protein>
    <submittedName>
        <fullName evidence="5">Transcriptional regulator containing an amidase domain and an AraC-type DNA-binding HTH domain</fullName>
    </submittedName>
</protein>
<evidence type="ECO:0000256" key="1">
    <source>
        <dbReference type="ARBA" id="ARBA00023015"/>
    </source>
</evidence>
<dbReference type="AlphaFoldDB" id="E8LWJ6"/>
<dbReference type="InterPro" id="IPR018060">
    <property type="entry name" value="HTH_AraC"/>
</dbReference>
<dbReference type="Proteomes" id="UP000004371">
    <property type="component" value="Unassembled WGS sequence"/>
</dbReference>
<dbReference type="PROSITE" id="PS00041">
    <property type="entry name" value="HTH_ARAC_FAMILY_1"/>
    <property type="match status" value="1"/>
</dbReference>
<evidence type="ECO:0000313" key="5">
    <source>
        <dbReference type="EMBL" id="EGA64747.1"/>
    </source>
</evidence>
<dbReference type="RefSeq" id="WP_006880225.1">
    <property type="nucleotide sequence ID" value="NZ_AEVS01000077.1"/>
</dbReference>
<dbReference type="InterPro" id="IPR009057">
    <property type="entry name" value="Homeodomain-like_sf"/>
</dbReference>
<dbReference type="SMART" id="SM00342">
    <property type="entry name" value="HTH_ARAC"/>
    <property type="match status" value="1"/>
</dbReference>
<evidence type="ECO:0000259" key="4">
    <source>
        <dbReference type="PROSITE" id="PS01124"/>
    </source>
</evidence>
<dbReference type="Gene3D" id="1.10.10.60">
    <property type="entry name" value="Homeodomain-like"/>
    <property type="match status" value="1"/>
</dbReference>
<dbReference type="SUPFAM" id="SSF46689">
    <property type="entry name" value="Homeodomain-like"/>
    <property type="match status" value="2"/>
</dbReference>
<dbReference type="Pfam" id="PF12833">
    <property type="entry name" value="HTH_18"/>
    <property type="match status" value="1"/>
</dbReference>
<keyword evidence="3" id="KW-0804">Transcription</keyword>
<evidence type="ECO:0000313" key="6">
    <source>
        <dbReference type="Proteomes" id="UP000004371"/>
    </source>
</evidence>
<keyword evidence="6" id="KW-1185">Reference proteome</keyword>
<proteinExistence type="predicted"/>
<dbReference type="InterPro" id="IPR052158">
    <property type="entry name" value="INH-QAR"/>
</dbReference>
<evidence type="ECO:0000256" key="3">
    <source>
        <dbReference type="ARBA" id="ARBA00023163"/>
    </source>
</evidence>
<feature type="domain" description="HTH araC/xylS-type" evidence="4">
    <location>
        <begin position="214"/>
        <end position="312"/>
    </location>
</feature>
<keyword evidence="1" id="KW-0805">Transcription regulation</keyword>
<dbReference type="InterPro" id="IPR029062">
    <property type="entry name" value="Class_I_gatase-like"/>
</dbReference>
<dbReference type="PROSITE" id="PS01124">
    <property type="entry name" value="HTH_ARAC_FAMILY_2"/>
    <property type="match status" value="1"/>
</dbReference>
<dbReference type="EMBL" id="AEVS01000077">
    <property type="protein sequence ID" value="EGA64747.1"/>
    <property type="molecule type" value="Genomic_DNA"/>
</dbReference>
<dbReference type="CDD" id="cd03137">
    <property type="entry name" value="GATase1_AraC_1"/>
    <property type="match status" value="1"/>
</dbReference>
<reference evidence="5 6" key="1">
    <citation type="journal article" date="2012" name="Int. J. Syst. Evol. Microbiol.">
        <title>Vibrio caribbeanicus sp. nov., isolated from the marine sponge Scleritoderma cyanea.</title>
        <authorList>
            <person name="Hoffmann M."/>
            <person name="Monday S.R."/>
            <person name="Allard M.W."/>
            <person name="Strain E.A."/>
            <person name="Whittaker P."/>
            <person name="Naum M."/>
            <person name="McCarthy P.J."/>
            <person name="Lopez J.V."/>
            <person name="Fischer M."/>
            <person name="Brown E.W."/>
        </authorList>
    </citation>
    <scope>NUCLEOTIDE SEQUENCE [LARGE SCALE GENOMIC DNA]</scope>
    <source>
        <strain evidence="5 6">LMG 20546</strain>
    </source>
</reference>
<dbReference type="PANTHER" id="PTHR43130">
    <property type="entry name" value="ARAC-FAMILY TRANSCRIPTIONAL REGULATOR"/>
    <property type="match status" value="1"/>
</dbReference>
<dbReference type="GO" id="GO:0003700">
    <property type="term" value="F:DNA-binding transcription factor activity"/>
    <property type="evidence" value="ECO:0007669"/>
    <property type="project" value="InterPro"/>
</dbReference>
<comment type="caution">
    <text evidence="5">The sequence shown here is derived from an EMBL/GenBank/DDBJ whole genome shotgun (WGS) entry which is preliminary data.</text>
</comment>